<name>A0ABN8C783_9STRA</name>
<keyword evidence="1" id="KW-0732">Signal</keyword>
<dbReference type="Proteomes" id="UP001157938">
    <property type="component" value="Unassembled WGS sequence"/>
</dbReference>
<accession>A0ABN8C783</accession>
<evidence type="ECO:0000256" key="1">
    <source>
        <dbReference type="SAM" id="SignalP"/>
    </source>
</evidence>
<keyword evidence="3" id="KW-1185">Reference proteome</keyword>
<protein>
    <submittedName>
        <fullName evidence="2">Uncharacterized protein</fullName>
    </submittedName>
</protein>
<evidence type="ECO:0000313" key="2">
    <source>
        <dbReference type="EMBL" id="CAH0489882.1"/>
    </source>
</evidence>
<feature type="signal peptide" evidence="1">
    <location>
        <begin position="1"/>
        <end position="22"/>
    </location>
</feature>
<organism evidence="2 3">
    <name type="scientific">Peronospora farinosa</name>
    <dbReference type="NCBI Taxonomy" id="134698"/>
    <lineage>
        <taxon>Eukaryota</taxon>
        <taxon>Sar</taxon>
        <taxon>Stramenopiles</taxon>
        <taxon>Oomycota</taxon>
        <taxon>Peronosporomycetes</taxon>
        <taxon>Peronosporales</taxon>
        <taxon>Peronosporaceae</taxon>
        <taxon>Peronospora</taxon>
    </lineage>
</organism>
<sequence length="177" mass="19782">MHLRFGMIWATIATILVGLGTSAEQSRSARLLGSEVPAKRKLRSDNLINDNKEERTPDLFSFEDFFVDKFPETIDEILSSVPHQHSDPAVSAVAEFHPPPHQQSDAAVSTFPHQQFDAAVSTVPHQQFDAAVPTIDGFRVPHDDVKDQLDIVYEYAGATRCKRLTCTMAGEEYVITW</sequence>
<feature type="chain" id="PRO_5046179335" evidence="1">
    <location>
        <begin position="23"/>
        <end position="177"/>
    </location>
</feature>
<reference evidence="2 3" key="1">
    <citation type="submission" date="2021-11" db="EMBL/GenBank/DDBJ databases">
        <authorList>
            <person name="Islam A."/>
            <person name="Islam S."/>
            <person name="Flora M.S."/>
            <person name="Rahman M."/>
            <person name="Ziaur R.M."/>
            <person name="Epstein J.H."/>
            <person name="Hassan M."/>
            <person name="Klassen M."/>
            <person name="Woodard K."/>
            <person name="Webb A."/>
            <person name="Webby R.J."/>
            <person name="El Zowalaty M.E."/>
        </authorList>
    </citation>
    <scope>NUCLEOTIDE SEQUENCE [LARGE SCALE GENOMIC DNA]</scope>
    <source>
        <strain evidence="2">Pf1</strain>
    </source>
</reference>
<comment type="caution">
    <text evidence="2">The sequence shown here is derived from an EMBL/GenBank/DDBJ whole genome shotgun (WGS) entry which is preliminary data.</text>
</comment>
<gene>
    <name evidence="2" type="ORF">PFR001_LOCUS5260</name>
</gene>
<evidence type="ECO:0000313" key="3">
    <source>
        <dbReference type="Proteomes" id="UP001157938"/>
    </source>
</evidence>
<proteinExistence type="predicted"/>
<dbReference type="EMBL" id="CAKLBC010001189">
    <property type="protein sequence ID" value="CAH0489882.1"/>
    <property type="molecule type" value="Genomic_DNA"/>
</dbReference>